<dbReference type="InterPro" id="IPR015683">
    <property type="entry name" value="Ionotropic_Glu_rcpt"/>
</dbReference>
<evidence type="ECO:0000256" key="8">
    <source>
        <dbReference type="ARBA" id="ARBA00023125"/>
    </source>
</evidence>
<evidence type="ECO:0000256" key="4">
    <source>
        <dbReference type="ARBA" id="ARBA00022989"/>
    </source>
</evidence>
<dbReference type="Pfam" id="PF00060">
    <property type="entry name" value="Lig_chan"/>
    <property type="match status" value="1"/>
</dbReference>
<evidence type="ECO:0000259" key="29">
    <source>
        <dbReference type="PROSITE" id="PS50217"/>
    </source>
</evidence>
<evidence type="ECO:0000256" key="1">
    <source>
        <dbReference type="ARBA" id="ARBA00022448"/>
    </source>
</evidence>
<keyword evidence="8" id="KW-0238">DNA-binding</keyword>
<dbReference type="SUPFAM" id="SSF54695">
    <property type="entry name" value="POZ domain"/>
    <property type="match status" value="1"/>
</dbReference>
<dbReference type="SMART" id="SM00338">
    <property type="entry name" value="BRLZ"/>
    <property type="match status" value="1"/>
</dbReference>
<evidence type="ECO:0000313" key="31">
    <source>
        <dbReference type="Proteomes" id="UP000298787"/>
    </source>
</evidence>
<evidence type="ECO:0000256" key="20">
    <source>
        <dbReference type="ARBA" id="ARBA00059880"/>
    </source>
</evidence>
<dbReference type="InterPro" id="IPR000210">
    <property type="entry name" value="BTB/POZ_dom"/>
</dbReference>
<comment type="catalytic activity">
    <reaction evidence="17">
        <text>Na(+)(in) = Na(+)(out)</text>
        <dbReference type="Rhea" id="RHEA:34963"/>
        <dbReference type="ChEBI" id="CHEBI:29101"/>
    </reaction>
</comment>
<dbReference type="EMBL" id="CM014092">
    <property type="protein sequence ID" value="TKS82963.1"/>
    <property type="molecule type" value="Genomic_DNA"/>
</dbReference>
<dbReference type="InterPro" id="IPR004826">
    <property type="entry name" value="bZIP_Maf"/>
</dbReference>
<dbReference type="SUPFAM" id="SSF47454">
    <property type="entry name" value="A DNA-binding domain in eukaryotic transcription factors"/>
    <property type="match status" value="1"/>
</dbReference>
<keyword evidence="12" id="KW-0325">Glycoprotein</keyword>
<keyword evidence="10" id="KW-0804">Transcription</keyword>
<feature type="region of interest" description="Disordered" evidence="27">
    <location>
        <begin position="1067"/>
        <end position="1115"/>
    </location>
</feature>
<feature type="binding site" evidence="22">
    <location>
        <position position="361"/>
    </location>
    <ligand>
        <name>L-glutamate</name>
        <dbReference type="ChEBI" id="CHEBI:29985"/>
    </ligand>
</feature>
<evidence type="ECO:0000256" key="12">
    <source>
        <dbReference type="ARBA" id="ARBA00023180"/>
    </source>
</evidence>
<evidence type="ECO:0000256" key="27">
    <source>
        <dbReference type="SAM" id="MobiDB-lite"/>
    </source>
</evidence>
<keyword evidence="15 25" id="KW-0407">Ion channel</keyword>
<evidence type="ECO:0000256" key="3">
    <source>
        <dbReference type="ARBA" id="ARBA00022692"/>
    </source>
</evidence>
<keyword evidence="7 25" id="KW-0406">Ion transport</keyword>
<feature type="compositionally biased region" description="Low complexity" evidence="27">
    <location>
        <begin position="1278"/>
        <end position="1309"/>
    </location>
</feature>
<feature type="binding site" evidence="22">
    <location>
        <position position="368"/>
    </location>
    <ligand>
        <name>L-glutamate</name>
        <dbReference type="ChEBI" id="CHEBI:29985"/>
    </ligand>
</feature>
<evidence type="ECO:0000256" key="10">
    <source>
        <dbReference type="ARBA" id="ARBA00023163"/>
    </source>
</evidence>
<feature type="compositionally biased region" description="Acidic residues" evidence="27">
    <location>
        <begin position="1364"/>
        <end position="1376"/>
    </location>
</feature>
<keyword evidence="4 25" id="KW-1133">Transmembrane helix</keyword>
<dbReference type="STRING" id="240159.A0A4U5V557"/>
<dbReference type="InterPro" id="IPR001828">
    <property type="entry name" value="ANF_lig-bd_rcpt"/>
</dbReference>
<dbReference type="InterPro" id="IPR028082">
    <property type="entry name" value="Peripla_BP_I"/>
</dbReference>
<feature type="binding site" evidence="22">
    <location>
        <position position="534"/>
    </location>
    <ligand>
        <name>L-glutamate</name>
        <dbReference type="ChEBI" id="CHEBI:29985"/>
    </ligand>
</feature>
<feature type="transmembrane region" description="Helical" evidence="25">
    <location>
        <begin position="665"/>
        <end position="689"/>
    </location>
</feature>
<dbReference type="GO" id="GO:0045211">
    <property type="term" value="C:postsynaptic membrane"/>
    <property type="evidence" value="ECO:0007669"/>
    <property type="project" value="UniProtKB-SubCell"/>
</dbReference>
<dbReference type="SMART" id="SM00225">
    <property type="entry name" value="BTB"/>
    <property type="match status" value="1"/>
</dbReference>
<evidence type="ECO:0000256" key="14">
    <source>
        <dbReference type="ARBA" id="ARBA00023286"/>
    </source>
</evidence>
<evidence type="ECO:0000256" key="21">
    <source>
        <dbReference type="ARBA" id="ARBA00065522"/>
    </source>
</evidence>
<dbReference type="Gene3D" id="1.10.880.10">
    <property type="entry name" value="Transcription factor, Skn-1-like, DNA-binding domain"/>
    <property type="match status" value="1"/>
</dbReference>
<dbReference type="Pfam" id="PF01094">
    <property type="entry name" value="ANF_receptor"/>
    <property type="match status" value="1"/>
</dbReference>
<dbReference type="FunFam" id="3.40.190.10:FF:000072">
    <property type="entry name" value="glutamate receptor ionotropic, kainate 4"/>
    <property type="match status" value="1"/>
</dbReference>
<dbReference type="GO" id="GO:0003677">
    <property type="term" value="F:DNA binding"/>
    <property type="evidence" value="ECO:0007669"/>
    <property type="project" value="UniProtKB-KW"/>
</dbReference>
<protein>
    <recommendedName>
        <fullName evidence="25">Glutamate receptor</fullName>
    </recommendedName>
</protein>
<dbReference type="PROSITE" id="PS50217">
    <property type="entry name" value="BZIP"/>
    <property type="match status" value="1"/>
</dbReference>
<dbReference type="FunFam" id="3.40.190.10:FF:000240">
    <property type="entry name" value="Glutamate receptor ionotropic, kainate 2"/>
    <property type="match status" value="1"/>
</dbReference>
<feature type="coiled-coil region" evidence="26">
    <location>
        <begin position="1445"/>
        <end position="1472"/>
    </location>
</feature>
<dbReference type="PROSITE" id="PS50097">
    <property type="entry name" value="BTB"/>
    <property type="match status" value="1"/>
</dbReference>
<evidence type="ECO:0000256" key="22">
    <source>
        <dbReference type="PIRSR" id="PIRSR601508-1"/>
    </source>
</evidence>
<name>A0A4U5V557_COLLU</name>
<dbReference type="GO" id="GO:0038023">
    <property type="term" value="F:signaling receptor activity"/>
    <property type="evidence" value="ECO:0007669"/>
    <property type="project" value="InterPro"/>
</dbReference>
<dbReference type="GO" id="GO:0015276">
    <property type="term" value="F:ligand-gated monoatomic ion channel activity"/>
    <property type="evidence" value="ECO:0007669"/>
    <property type="project" value="InterPro"/>
</dbReference>
<dbReference type="InterPro" id="IPR019594">
    <property type="entry name" value="Glu/Gly-bd"/>
</dbReference>
<keyword evidence="24" id="KW-1015">Disulfide bond</keyword>
<keyword evidence="9 25" id="KW-0472">Membrane</keyword>
<evidence type="ECO:0000256" key="6">
    <source>
        <dbReference type="ARBA" id="ARBA00023018"/>
    </source>
</evidence>
<evidence type="ECO:0000256" key="13">
    <source>
        <dbReference type="ARBA" id="ARBA00023257"/>
    </source>
</evidence>
<evidence type="ECO:0000256" key="7">
    <source>
        <dbReference type="ARBA" id="ARBA00023065"/>
    </source>
</evidence>
<feature type="region of interest" description="Disordered" evidence="27">
    <location>
        <begin position="1546"/>
        <end position="1566"/>
    </location>
</feature>
<feature type="binding site" evidence="22">
    <location>
        <position position="535"/>
    </location>
    <ligand>
        <name>L-glutamate</name>
        <dbReference type="ChEBI" id="CHEBI:29985"/>
    </ligand>
</feature>
<dbReference type="GO" id="GO:0003700">
    <property type="term" value="F:DNA-binding transcription factor activity"/>
    <property type="evidence" value="ECO:0007669"/>
    <property type="project" value="InterPro"/>
</dbReference>
<keyword evidence="13 25" id="KW-0628">Postsynaptic cell membrane</keyword>
<feature type="compositionally biased region" description="Basic and acidic residues" evidence="27">
    <location>
        <begin position="1258"/>
        <end position="1274"/>
    </location>
</feature>
<feature type="transmembrane region" description="Helical" evidence="25">
    <location>
        <begin position="446"/>
        <end position="464"/>
    </location>
</feature>
<keyword evidence="11 25" id="KW-0675">Receptor</keyword>
<evidence type="ECO:0000256" key="23">
    <source>
        <dbReference type="PIRSR" id="PIRSR601508-2"/>
    </source>
</evidence>
<comment type="function">
    <text evidence="19">Independent of its ionotropic glutamate receptor activity, acts as a thermoreceptor conferring sensitivity to cold temperatures. Functions in dorsal root ganglion neurons.</text>
</comment>
<evidence type="ECO:0000256" key="16">
    <source>
        <dbReference type="ARBA" id="ARBA00034104"/>
    </source>
</evidence>
<feature type="coiled-coil region" evidence="26">
    <location>
        <begin position="724"/>
        <end position="775"/>
    </location>
</feature>
<evidence type="ECO:0000256" key="26">
    <source>
        <dbReference type="SAM" id="Coils"/>
    </source>
</evidence>
<feature type="domain" description="BTB" evidence="28">
    <location>
        <begin position="854"/>
        <end position="921"/>
    </location>
</feature>
<feature type="compositionally biased region" description="Polar residues" evidence="27">
    <location>
        <begin position="1353"/>
        <end position="1362"/>
    </location>
</feature>
<organism evidence="30 31">
    <name type="scientific">Collichthys lucidus</name>
    <name type="common">Big head croaker</name>
    <name type="synonym">Sciaena lucida</name>
    <dbReference type="NCBI Taxonomy" id="240159"/>
    <lineage>
        <taxon>Eukaryota</taxon>
        <taxon>Metazoa</taxon>
        <taxon>Chordata</taxon>
        <taxon>Craniata</taxon>
        <taxon>Vertebrata</taxon>
        <taxon>Euteleostomi</taxon>
        <taxon>Actinopterygii</taxon>
        <taxon>Neopterygii</taxon>
        <taxon>Teleostei</taxon>
        <taxon>Neoteleostei</taxon>
        <taxon>Acanthomorphata</taxon>
        <taxon>Eupercaria</taxon>
        <taxon>Sciaenidae</taxon>
        <taxon>Collichthys</taxon>
    </lineage>
</organism>
<dbReference type="PANTHER" id="PTHR18966">
    <property type="entry name" value="IONOTROPIC GLUTAMATE RECEPTOR"/>
    <property type="match status" value="1"/>
</dbReference>
<dbReference type="InterPro" id="IPR004827">
    <property type="entry name" value="bZIP"/>
</dbReference>
<feature type="domain" description="BZIP" evidence="29">
    <location>
        <begin position="1425"/>
        <end position="1471"/>
    </location>
</feature>
<feature type="compositionally biased region" description="Basic and acidic residues" evidence="27">
    <location>
        <begin position="1099"/>
        <end position="1115"/>
    </location>
</feature>
<evidence type="ECO:0000256" key="17">
    <source>
        <dbReference type="ARBA" id="ARBA00036239"/>
    </source>
</evidence>
<dbReference type="Pfam" id="PF00651">
    <property type="entry name" value="BTB"/>
    <property type="match status" value="1"/>
</dbReference>
<feature type="compositionally biased region" description="Polar residues" evidence="27">
    <location>
        <begin position="1074"/>
        <end position="1098"/>
    </location>
</feature>
<evidence type="ECO:0000256" key="25">
    <source>
        <dbReference type="RuleBase" id="RU367118"/>
    </source>
</evidence>
<sequence length="1566" mass="176700">MRMQELIKAPAKFNLKIKIRQLTPGNQDARPLLKELKKDKEFFILFDCSHRMAAELLKQLSSMGMMTEYYHFFFTTLDLFALDLEPYRYSGVNMTGFRLLNVDDPGVASTMDRAEAIQAGALLKATDAHFYAACMLITDAALMYDAVFMVAVASQRATQMTVSSLQCHRHKPWRFGPRFMNLFREAQWDGLTGHIVLNKTDGLRRDFDLDIISLKEDGTARIAVWNSYRGMNLTESNRDKNNNVTDSLANRTLIVTTILVRKEEEGQTEDRTGRRQRRVHIERHLENPYVMYRKSDKELVGNDRFEGYCLDLLKELSNILGFTYEVRLVADGKYGAQNDKGEWNGMVRELIDHVADLAVAPLTITYVREKVIDFSKPFMTLGISILYRKPNGTNPGVFSFLNPLSPDIWMYVLLACTGVSCVLFVIARFTPYEWYNPHPCNPSSTLIQNNFTLLNSFWFGVGALMRQGSELMPKALSTRIVGGIWWFFTLIIISSYTANLAAFLTVERMDAPIDSADDLAKQTRIEYGAVRDGSTMTFFKKSKISTYEKMWAFMSSRKNTALVKNNREGITRVLTTDYAMLMESTSIEYISQRNCNLTQIGGLIDSKGYGVGTPIGSPYRDKVTIAILQLQEEGKLHMMKEKWWRGNGCPEEDNKEANALGVENIGGIFIVLAAGLVLSVFVAIGEFIYKARRNADIEEPVPPCVSLRESVQVYKEHCRMAREFHQVKHEIAVLEDRKRKLLAELVEDEKVAMEIARLEEEFRRLTEENRTLVTVHNERAQQLESLCLTNRNKARLLVTSYRQQNLRRLSIQLMPGPGNQPEMKAQLVLTLHNNIHSSHVLHWLDEQRRRDTLCDITVVVVEGQSFRAHRSVLASCSEYFTQRISSLTQHGAVITLPQEVTAAGFEPLLKFAYTSKLHFGKDDVLDIRNSASILGFRDIDEACFDFLLPKFFSSTKGSSPFPRKTCCKKKCKGQLSKEDSTIIPDNVMLDEIDPVKPVADSPSQQEVVRLCNKSVNSKIGSQNNAGTLTPVAEATNDYFMQCPKYRRQLACGKEEKRLINPVTAIRDDCDLSCSPPTSSANSKNETEFPGSSNSSPTRQSKEGADEPWKTDTRDKKTEAAIDMVKEEKNEKLGKWSERENDMAIGEDISQTSARQQPDRFNVKLVSSGLGERSSGLRLYHCPQRTPSEGPAIMGLIGHESFVMDFTEDKKTRDSGVITPVFTGQKSEELVETEWKMVEEDKYSGWLERAKGGKTASTEGEKASERSTKEREVAEHLAQGLGSDSSLSQLSFQDPDAGSSSDAGSKQAQSTSSEWLNFNINLSSTSTGCPFLQDLDQRKCLWKGTELSECEVASQSGVSSLNSGEDGDSEAETEGDSESYTRERARQVQLPFSVDWIVDLSRNDFQQLLKQQVFTREQLEFVHDMRRRSKNRLAAQRCRKRKLDCIYNLQCEINKLKTEREKLLMEKGQLNQMKLRTCHSVSALCQRVCNEANLQPEQLQVLAKYTSADCPLSSFFPHIDALLSHPGFPPHLRASLSACSVDLDEHMASDEGSSSSSGNTVTGDSQH</sequence>
<dbReference type="SMART" id="SM00079">
    <property type="entry name" value="PBPe"/>
    <property type="match status" value="1"/>
</dbReference>
<dbReference type="Pfam" id="PF10613">
    <property type="entry name" value="Lig_chan-Glu_bd"/>
    <property type="match status" value="1"/>
</dbReference>
<dbReference type="InterPro" id="IPR008917">
    <property type="entry name" value="TF_DNA-bd_sf"/>
</dbReference>
<dbReference type="SMART" id="SM00918">
    <property type="entry name" value="Lig_chan-Glu_bd"/>
    <property type="match status" value="1"/>
</dbReference>
<dbReference type="PRINTS" id="PR00177">
    <property type="entry name" value="NMDARECEPTOR"/>
</dbReference>
<feature type="binding site" evidence="22">
    <location>
        <position position="363"/>
    </location>
    <ligand>
        <name>L-glutamate</name>
        <dbReference type="ChEBI" id="CHEBI:29985"/>
    </ligand>
</feature>
<comment type="function">
    <text evidence="25">Receptor for glutamate that functions as a ligand-gated ion channel in the central nervous system and plays an important role in excitatory synaptic transmission. L-glutamate acts as an excitatory neurotransmitter at many synapses in the central nervous system.</text>
</comment>
<evidence type="ECO:0000256" key="9">
    <source>
        <dbReference type="ARBA" id="ARBA00023136"/>
    </source>
</evidence>
<evidence type="ECO:0000256" key="18">
    <source>
        <dbReference type="ARBA" id="ARBA00038119"/>
    </source>
</evidence>
<dbReference type="FunFam" id="1.10.287.70:FF:000010">
    <property type="entry name" value="Putative glutamate receptor ionotropic kainate 1"/>
    <property type="match status" value="1"/>
</dbReference>
<keyword evidence="2 25" id="KW-1003">Cell membrane</keyword>
<feature type="transmembrane region" description="Helical" evidence="25">
    <location>
        <begin position="484"/>
        <end position="506"/>
    </location>
</feature>
<evidence type="ECO:0000259" key="28">
    <source>
        <dbReference type="PROSITE" id="PS50097"/>
    </source>
</evidence>
<comment type="function">
    <text evidence="20">Ionotropic glutamate receptor that functions as a cation-permeable ligand-gated ion channel, gated by L-glutamate and the glutamatergic agonist kainic acid. L-glutamate acts as an excitatory neurotransmitter at many synapses in the central nervous system. Binding of the excitatory neurotransmitter L-glutamate induces a conformation change, leading to the opening of the cation channel, and thereby converts the chemical signal to an electrical impulse. The receptor then desensitizes rapidly and enters a transient inactive state, characterized by the presence of bound agonist.</text>
</comment>
<evidence type="ECO:0000256" key="5">
    <source>
        <dbReference type="ARBA" id="ARBA00023015"/>
    </source>
</evidence>
<evidence type="ECO:0000256" key="24">
    <source>
        <dbReference type="PIRSR" id="PIRSR601508-3"/>
    </source>
</evidence>
<gene>
    <name evidence="30" type="ORF">D9C73_017072</name>
</gene>
<feature type="region of interest" description="Disordered" evidence="27">
    <location>
        <begin position="1248"/>
        <end position="1309"/>
    </location>
</feature>
<keyword evidence="14 25" id="KW-1071">Ligand-gated ion channel</keyword>
<dbReference type="SUPFAM" id="SSF53850">
    <property type="entry name" value="Periplasmic binding protein-like II"/>
    <property type="match status" value="1"/>
</dbReference>
<keyword evidence="31" id="KW-1185">Reference proteome</keyword>
<dbReference type="Pfam" id="PF03131">
    <property type="entry name" value="bZIP_Maf"/>
    <property type="match status" value="1"/>
</dbReference>
<feature type="disulfide bond" evidence="24">
    <location>
        <begin position="595"/>
        <end position="649"/>
    </location>
</feature>
<dbReference type="InterPro" id="IPR001508">
    <property type="entry name" value="Iono_Glu_rcpt_met"/>
</dbReference>
<dbReference type="PROSITE" id="PS00036">
    <property type="entry name" value="BZIP_BASIC"/>
    <property type="match status" value="1"/>
</dbReference>
<dbReference type="InterPro" id="IPR001320">
    <property type="entry name" value="Iontro_rcpt_C"/>
</dbReference>
<feature type="site" description="Interaction with the cone snail toxin Con-ikot-ikot" evidence="23">
    <location>
        <position position="540"/>
    </location>
</feature>
<dbReference type="Gene3D" id="3.40.190.10">
    <property type="entry name" value="Periplasmic binding protein-like II"/>
    <property type="match status" value="1"/>
</dbReference>
<evidence type="ECO:0000256" key="19">
    <source>
        <dbReference type="ARBA" id="ARBA00045840"/>
    </source>
</evidence>
<evidence type="ECO:0000256" key="11">
    <source>
        <dbReference type="ARBA" id="ARBA00023170"/>
    </source>
</evidence>
<feature type="binding site" evidence="22">
    <location>
        <position position="583"/>
    </location>
    <ligand>
        <name>L-glutamate</name>
        <dbReference type="ChEBI" id="CHEBI:29985"/>
    </ligand>
</feature>
<proteinExistence type="inferred from homology"/>
<keyword evidence="26" id="KW-0175">Coiled coil</keyword>
<dbReference type="SUPFAM" id="SSF53822">
    <property type="entry name" value="Periplasmic binding protein-like I"/>
    <property type="match status" value="1"/>
</dbReference>
<keyword evidence="6 25" id="KW-0770">Synapse</keyword>
<comment type="subunit">
    <text evidence="21">Homotetramer and heterotetramer with GRIK5. Tetramers may be formed by the dimerization of dimers.</text>
</comment>
<feature type="region of interest" description="Disordered" evidence="27">
    <location>
        <begin position="1353"/>
        <end position="1383"/>
    </location>
</feature>
<reference evidence="30 31" key="1">
    <citation type="submission" date="2019-01" db="EMBL/GenBank/DDBJ databases">
        <title>Genome Assembly of Collichthys lucidus.</title>
        <authorList>
            <person name="Cai M."/>
            <person name="Xiao S."/>
        </authorList>
    </citation>
    <scope>NUCLEOTIDE SEQUENCE [LARGE SCALE GENOMIC DNA]</scope>
    <source>
        <strain evidence="30">JT15FE1705JMU</strain>
        <tissue evidence="30">Muscle</tissue>
    </source>
</reference>
<accession>A0A4U5V557</accession>
<evidence type="ECO:0000256" key="2">
    <source>
        <dbReference type="ARBA" id="ARBA00022475"/>
    </source>
</evidence>
<dbReference type="Gene3D" id="3.30.710.10">
    <property type="entry name" value="Potassium Channel Kv1.1, Chain A"/>
    <property type="match status" value="1"/>
</dbReference>
<evidence type="ECO:0000313" key="30">
    <source>
        <dbReference type="EMBL" id="TKS82963.1"/>
    </source>
</evidence>
<feature type="site" description="Crucial to convey clamshell closure to channel opening" evidence="23">
    <location>
        <position position="513"/>
    </location>
</feature>
<dbReference type="Gene3D" id="1.10.287.70">
    <property type="match status" value="1"/>
</dbReference>
<dbReference type="InterPro" id="IPR011333">
    <property type="entry name" value="SKP1/BTB/POZ_sf"/>
</dbReference>
<keyword evidence="1 25" id="KW-0813">Transport</keyword>
<dbReference type="Proteomes" id="UP000298787">
    <property type="component" value="Chromosome 15"/>
</dbReference>
<dbReference type="Gene3D" id="3.40.50.2300">
    <property type="match status" value="2"/>
</dbReference>
<evidence type="ECO:0000256" key="15">
    <source>
        <dbReference type="ARBA" id="ARBA00023303"/>
    </source>
</evidence>
<feature type="transmembrane region" description="Helical" evidence="25">
    <location>
        <begin position="408"/>
        <end position="426"/>
    </location>
</feature>
<keyword evidence="3 25" id="KW-0812">Transmembrane</keyword>
<keyword evidence="5" id="KW-0805">Transcription regulation</keyword>
<comment type="similarity">
    <text evidence="18">Belongs to the glutamate-gated ion channel (TC 1.A.10.1) family. GRIK2 subfamily.</text>
</comment>
<comment type="subcellular location">
    <subcellularLocation>
        <location evidence="16 25">Postsynaptic cell membrane</location>
        <topology evidence="16 25">Multi-pass membrane protein</topology>
    </subcellularLocation>
</comment>